<dbReference type="EMBL" id="UIHB01000001">
    <property type="protein sequence ID" value="SUZ26749.1"/>
    <property type="molecule type" value="Genomic_DNA"/>
</dbReference>
<comment type="caution">
    <text evidence="1">The sequence shown here is derived from an EMBL/GenBank/DDBJ whole genome shotgun (WGS) entry which is preliminary data.</text>
</comment>
<proteinExistence type="predicted"/>
<keyword evidence="2" id="KW-1185">Reference proteome</keyword>
<evidence type="ECO:0000313" key="1">
    <source>
        <dbReference type="EMBL" id="SUZ26749.1"/>
    </source>
</evidence>
<gene>
    <name evidence="1" type="ORF">CPBF424_05080</name>
</gene>
<sequence>MRLLIPAPIPACLVDAPGAGVDRDHAWHIFARACPRLPERIIPHIGLGLASPVHGGPVATRRWNDVAVNKGGARQGWTRQIPYRLMIRSADHWTPACVPVDIRPPACRRSPGRTKSMEAILRVAQLKDEPRQARSAQQMPMRPGSGRLAKCRVCSCSAAHQMLRSMLNMGHRPGPSRSLTLLADACESNWCAVTPAVSMYAGAMVRIQVQWPPMDADDLHSPRAPGRRGRVRRYLAPCSNSAMALGICGQAKGSNVGPWLLSLAVRMVRQNELTVRCSFSCTERPSGSRIWPVIVDSR</sequence>
<organism evidence="1 2">
    <name type="scientific">Xanthomonas euroxanthea</name>
    <dbReference type="NCBI Taxonomy" id="2259622"/>
    <lineage>
        <taxon>Bacteria</taxon>
        <taxon>Pseudomonadati</taxon>
        <taxon>Pseudomonadota</taxon>
        <taxon>Gammaproteobacteria</taxon>
        <taxon>Lysobacterales</taxon>
        <taxon>Lysobacteraceae</taxon>
        <taxon>Xanthomonas</taxon>
    </lineage>
</organism>
<protein>
    <submittedName>
        <fullName evidence="1">Uncharacterized protein</fullName>
    </submittedName>
</protein>
<name>A0AA46C5V2_9XANT</name>
<dbReference type="Proteomes" id="UP000254168">
    <property type="component" value="Unassembled WGS sequence"/>
</dbReference>
<accession>A0AA46C5V2</accession>
<evidence type="ECO:0000313" key="2">
    <source>
        <dbReference type="Proteomes" id="UP000254168"/>
    </source>
</evidence>
<dbReference type="AlphaFoldDB" id="A0AA46C5V2"/>
<reference evidence="1 2" key="1">
    <citation type="submission" date="2018-06" db="EMBL/GenBank/DDBJ databases">
        <authorList>
            <person name="Pothier F. J."/>
        </authorList>
    </citation>
    <scope>NUCLEOTIDE SEQUENCE [LARGE SCALE GENOMIC DNA]</scope>
    <source>
        <strain evidence="1 2">CPBF 424</strain>
    </source>
</reference>